<evidence type="ECO:0000313" key="1">
    <source>
        <dbReference type="EMBL" id="GBH22205.1"/>
    </source>
</evidence>
<dbReference type="EMBL" id="BDQA01000770">
    <property type="protein sequence ID" value="GBH22205.1"/>
    <property type="molecule type" value="Genomic_RNA"/>
</dbReference>
<comment type="caution">
    <text evidence="1">The sequence shown here is derived from an EMBL/GenBank/DDBJ whole genome shotgun (WGS) entry which is preliminary data.</text>
</comment>
<protein>
    <submittedName>
        <fullName evidence="1">RdRp</fullName>
    </submittedName>
</protein>
<proteinExistence type="predicted"/>
<organism evidence="1">
    <name type="scientific">viral metagenome</name>
    <dbReference type="NCBI Taxonomy" id="1070528"/>
    <lineage>
        <taxon>unclassified sequences</taxon>
        <taxon>metagenomes</taxon>
        <taxon>organismal metagenomes</taxon>
    </lineage>
</organism>
<dbReference type="SUPFAM" id="SSF56672">
    <property type="entry name" value="DNA/RNA polymerases"/>
    <property type="match status" value="1"/>
</dbReference>
<accession>A0A2V0RIW5</accession>
<name>A0A2V0RIW5_9ZZZZ</name>
<sequence>MTSISQLQRKREEVLRKRCQGAEEFTNMVLEGARPLAKEAMVEVGTSQQDQMFKCAKYFISIIERYPEAGREAMEMIEQWAIADRREENRNVVKEDFFPCVIRSVGEPDFQLKDRALVFTQTGMDKMLVAASARGEEGVGITNDDFSNGFVTNYASAKEILRVDDEHVVIRGVKLKKTPESARSGVPPADSDLSYTESWTHRWGEARRYTPFNLTTCYASWISLYESMGYSASNLNGWHEAKKRGGQHLLTGTLYLCCEWACRTGTPMSAKSKLGEDGNAASLLKAWIAGTTPKIPQWMNIWRGKMSYTMVSQLDVQFNKTNDLGLIEWSRQQLSKEIGAGKDGKTAGVGTKVPETRMPFVERADGGYPLQDAALTTMGPLRLWLCFSTALEVTGSSHLDPRDMDYGPFMEYYRGVLLYLGKYPGSVGRKLDKVIVQMYRLIAADLTIETPMSEIPKLNLDVAFKPETNMIDIYDRYAHEIIASNFDLDASADRMKLAEAICDKVPEVKPGLMRIFNEYSSSPEARAKYAVTLFETRVLDVLTHLAHPGNIEGYSRSCLGSLPVKGYKSYTQRLILEGIDGKAEERAVDEFERELFTDILEGMEIPSVEDLFIQMRKLSNSRSAGGDRINFESTPSTVTGMEDISGNTEGFMSNRKDVVHFSAALLMYAEYMMKRATPEEPFPLGLRSVAARVLRYIYNLPLVQQIILRPIYQRIKGYMRASSDGFLIEQREGVAVRDSIKEINTSIQCAKNDLFVVLAHDASGLDQHISVAHRRVWREVVGKLFDGIPTPGLKELLYSNKSKEELSSIPDVTYADLVKNVLSSWDDAYYAVAPPGAPQQLIHADTQPSGAITTGSDNTIVTMAMLRLMEMKTGMTQLSRNVWGDDCYVLHQVPKETPIVPLVNEQEAIAKGAGQVLGTVKDSTSGRVVHFLQLLFIGGTVVSRRMAYDHESPQTVERMPGRIGEYLDKAIKLASRGGNKSLLNMLQLMTISNGARTSIFGRQAITDFKSMAAPNGLTNRMLIGFSQPNAKLYLELNHRIILGSSEPIPVDKGAILDTPRDIGKRVVEDAQEKPVAVKLGGVKMQSSNGDNFTMRELQESASGVLLPKDRGYKVRSKSTLYGVLEESGLLEHNYYDAVKNAGMDAIGNVLREKRLAPKFKEKALMRSGYISSKANRTVKPSERTQIMSSLHTGIRIGSTTITYSFDKSPFIMYLPYSRTKDASQQFDSTKFHLQNSNGSISQSYDTHWHPYYSQPLHARLLLALTGIHGGTDKTKVKTHLEIFSPSHFRNDLTPEAVIRGIQSLKRKGQESLTRNYLRFVGFQDVEIERILRNKENIHLYEDLDDATEYSSLMDIAKSCSTQVVKDIISRTSGEAFVTLQSMDTDAKNVVITQYISLLCEELNVACTIPRLEGQARNFIRIPIIDVSVESQ</sequence>
<reference evidence="1" key="1">
    <citation type="submission" date="2017-04" db="EMBL/GenBank/DDBJ databases">
        <title>Unveiling RNA virosphere associated with marine microorganisms.</title>
        <authorList>
            <person name="Urayama S."/>
            <person name="Takaki Y."/>
            <person name="Nishi S."/>
            <person name="Yoshida Y."/>
            <person name="Deguchi S."/>
            <person name="Takai K."/>
            <person name="Nunoura T."/>
        </authorList>
    </citation>
    <scope>NUCLEOTIDE SEQUENCE</scope>
</reference>
<dbReference type="InterPro" id="IPR043502">
    <property type="entry name" value="DNA/RNA_pol_sf"/>
</dbReference>